<accession>A0A081AAB8</accession>
<gene>
    <name evidence="2" type="ORF">F444_08647</name>
</gene>
<reference evidence="2 3" key="1">
    <citation type="submission" date="2013-11" db="EMBL/GenBank/DDBJ databases">
        <title>The Genome Sequence of Phytophthora parasitica P1976.</title>
        <authorList>
            <consortium name="The Broad Institute Genomics Platform"/>
            <person name="Russ C."/>
            <person name="Tyler B."/>
            <person name="Panabieres F."/>
            <person name="Shan W."/>
            <person name="Tripathy S."/>
            <person name="Grunwald N."/>
            <person name="Machado M."/>
            <person name="Johnson C.S."/>
            <person name="Walker B."/>
            <person name="Young S."/>
            <person name="Zeng Q."/>
            <person name="Gargeya S."/>
            <person name="Fitzgerald M."/>
            <person name="Haas B."/>
            <person name="Abouelleil A."/>
            <person name="Allen A.W."/>
            <person name="Alvarado L."/>
            <person name="Arachchi H.M."/>
            <person name="Berlin A.M."/>
            <person name="Chapman S.B."/>
            <person name="Gainer-Dewar J."/>
            <person name="Goldberg J."/>
            <person name="Griggs A."/>
            <person name="Gujja S."/>
            <person name="Hansen M."/>
            <person name="Howarth C."/>
            <person name="Imamovic A."/>
            <person name="Ireland A."/>
            <person name="Larimer J."/>
            <person name="McCowan C."/>
            <person name="Murphy C."/>
            <person name="Pearson M."/>
            <person name="Poon T.W."/>
            <person name="Priest M."/>
            <person name="Roberts A."/>
            <person name="Saif S."/>
            <person name="Shea T."/>
            <person name="Sisk P."/>
            <person name="Sykes S."/>
            <person name="Wortman J."/>
            <person name="Nusbaum C."/>
            <person name="Birren B."/>
        </authorList>
    </citation>
    <scope>NUCLEOTIDE SEQUENCE [LARGE SCALE GENOMIC DNA]</scope>
    <source>
        <strain evidence="2 3">P1976</strain>
    </source>
</reference>
<evidence type="ECO:0000313" key="3">
    <source>
        <dbReference type="Proteomes" id="UP000028582"/>
    </source>
</evidence>
<evidence type="ECO:0000256" key="1">
    <source>
        <dbReference type="SAM" id="MobiDB-lite"/>
    </source>
</evidence>
<sequence>MAFLATEDRFGPDLNRYRQGEPNPCTYTPVELPGGKHLSGMFGYHRPEQHERSSHFVEAAASSPAIATTLKALEENSLQHLREISEPNACSYSPTVEGQFPRAYTMKEILAERKRIALQHHKVRNEDRMTAQELHFALGPGSYEVDRARNQEMGATPFTFTHEKRHGILENNAALGRKGCSPGPGLYRFESSTVDPAASTVASSAFRSKHAAAFITRVRSDSQLHQQQQKDAAVYSKELAKSYHQLGASVERLGKRLASPNLRELTFQRFGKNVPALEAYRRGPGSYEPCYKTNEGENGKSDVASDLFPLSPLRRKQTNAFGSVASRDLLTSMVAAGHASAHTIGPGIYDACSSSFILPTHNLTYKQEIQRTDPKAKPRRRRASSADSDEDEQPRLTQKEMWKVMRHGPTLPS</sequence>
<dbReference type="AlphaFoldDB" id="A0A081AAB8"/>
<organism evidence="2 3">
    <name type="scientific">Phytophthora nicotianae P1976</name>
    <dbReference type="NCBI Taxonomy" id="1317066"/>
    <lineage>
        <taxon>Eukaryota</taxon>
        <taxon>Sar</taxon>
        <taxon>Stramenopiles</taxon>
        <taxon>Oomycota</taxon>
        <taxon>Peronosporomycetes</taxon>
        <taxon>Peronosporales</taxon>
        <taxon>Peronosporaceae</taxon>
        <taxon>Phytophthora</taxon>
    </lineage>
</organism>
<dbReference type="OrthoDB" id="77716at2759"/>
<evidence type="ECO:0000313" key="2">
    <source>
        <dbReference type="EMBL" id="ETO75829.1"/>
    </source>
</evidence>
<comment type="caution">
    <text evidence="2">The sequence shown here is derived from an EMBL/GenBank/DDBJ whole genome shotgun (WGS) entry which is preliminary data.</text>
</comment>
<feature type="region of interest" description="Disordered" evidence="1">
    <location>
        <begin position="367"/>
        <end position="413"/>
    </location>
</feature>
<feature type="compositionally biased region" description="Basic and acidic residues" evidence="1">
    <location>
        <begin position="393"/>
        <end position="403"/>
    </location>
</feature>
<protein>
    <submittedName>
        <fullName evidence="2">Uncharacterized protein</fullName>
    </submittedName>
</protein>
<dbReference type="Proteomes" id="UP000028582">
    <property type="component" value="Unassembled WGS sequence"/>
</dbReference>
<dbReference type="EMBL" id="ANJA01001617">
    <property type="protein sequence ID" value="ETO75829.1"/>
    <property type="molecule type" value="Genomic_DNA"/>
</dbReference>
<proteinExistence type="predicted"/>
<name>A0A081AAB8_PHYNI</name>